<organism evidence="3 4">
    <name type="scientific">Tahibacter amnicola</name>
    <dbReference type="NCBI Taxonomy" id="2976241"/>
    <lineage>
        <taxon>Bacteria</taxon>
        <taxon>Pseudomonadati</taxon>
        <taxon>Pseudomonadota</taxon>
        <taxon>Gammaproteobacteria</taxon>
        <taxon>Lysobacterales</taxon>
        <taxon>Rhodanobacteraceae</taxon>
        <taxon>Tahibacter</taxon>
    </lineage>
</organism>
<feature type="coiled-coil region" evidence="1">
    <location>
        <begin position="125"/>
        <end position="240"/>
    </location>
</feature>
<sequence length="337" mass="37213">MYRTDVENARNQLLAKGKQPTVEAIRGVIGSGSNTTILKHLQAIQAEATPRTKVAISDSLAETVQRLAQQLEDEAAERVKQAQAACDAALAEARDQVNQALGERQTFAAQLERTDVTLKAEQAAHAAAQKALSESSTQNRQLEERVAGLSARLAERDSHVASLEDKHRNARDALEHFRTATKEQRDQEHRRHEHQVQELQLALRQASDAGVAKNHEILKLNRDNARLAELSAQNDRELRQLRADLRQRDRDLADAKTVSVELQTVKKAWETATEAIEVLKADLAARETVLAVERRARQEAEQLAAREAGRALAIGEVVASFRKGSGITAGPYDESCD</sequence>
<keyword evidence="4" id="KW-1185">Reference proteome</keyword>
<gene>
    <name evidence="3" type="ORF">N4264_15360</name>
</gene>
<dbReference type="Pfam" id="PF11740">
    <property type="entry name" value="KfrA_N"/>
    <property type="match status" value="1"/>
</dbReference>
<dbReference type="GO" id="GO:0003677">
    <property type="term" value="F:DNA binding"/>
    <property type="evidence" value="ECO:0007669"/>
    <property type="project" value="UniProtKB-KW"/>
</dbReference>
<evidence type="ECO:0000259" key="2">
    <source>
        <dbReference type="Pfam" id="PF11740"/>
    </source>
</evidence>
<dbReference type="RefSeq" id="WP_261693110.1">
    <property type="nucleotide sequence ID" value="NZ_CP104694.1"/>
</dbReference>
<keyword evidence="1" id="KW-0175">Coiled coil</keyword>
<accession>A0ABY6BAE3</accession>
<evidence type="ECO:0000256" key="1">
    <source>
        <dbReference type="SAM" id="Coils"/>
    </source>
</evidence>
<feature type="coiled-coil region" evidence="1">
    <location>
        <begin position="57"/>
        <end position="92"/>
    </location>
</feature>
<dbReference type="Proteomes" id="UP001064632">
    <property type="component" value="Chromosome"/>
</dbReference>
<evidence type="ECO:0000313" key="3">
    <source>
        <dbReference type="EMBL" id="UXI66125.1"/>
    </source>
</evidence>
<keyword evidence="3" id="KW-0238">DNA-binding</keyword>
<feature type="domain" description="KfrA N-terminal DNA-binding" evidence="2">
    <location>
        <begin position="3"/>
        <end position="110"/>
    </location>
</feature>
<name>A0ABY6BAE3_9GAMM</name>
<proteinExistence type="predicted"/>
<dbReference type="EMBL" id="CP104694">
    <property type="protein sequence ID" value="UXI66125.1"/>
    <property type="molecule type" value="Genomic_DNA"/>
</dbReference>
<dbReference type="InterPro" id="IPR021104">
    <property type="entry name" value="KfrA_DNA-bd_N"/>
</dbReference>
<protein>
    <submittedName>
        <fullName evidence="3">DNA-binding protein</fullName>
    </submittedName>
</protein>
<evidence type="ECO:0000313" key="4">
    <source>
        <dbReference type="Proteomes" id="UP001064632"/>
    </source>
</evidence>
<reference evidence="3" key="1">
    <citation type="submission" date="2022-09" db="EMBL/GenBank/DDBJ databases">
        <title>Tahibacter sp. nov., isolated from a fresh water.</title>
        <authorList>
            <person name="Baek J.H."/>
            <person name="Lee J.K."/>
            <person name="Kim J.M."/>
            <person name="Jeon C.O."/>
        </authorList>
    </citation>
    <scope>NUCLEOTIDE SEQUENCE</scope>
    <source>
        <strain evidence="3">W38</strain>
    </source>
</reference>